<evidence type="ECO:0000313" key="4">
    <source>
        <dbReference type="Proteomes" id="UP000758168"/>
    </source>
</evidence>
<name>A0ABS4ZAK8_9ACTN</name>
<dbReference type="Pfam" id="PF12697">
    <property type="entry name" value="Abhydrolase_6"/>
    <property type="match status" value="1"/>
</dbReference>
<dbReference type="InterPro" id="IPR000073">
    <property type="entry name" value="AB_hydrolase_1"/>
</dbReference>
<dbReference type="InterPro" id="IPR029058">
    <property type="entry name" value="AB_hydrolase_fold"/>
</dbReference>
<dbReference type="RefSeq" id="WP_210056677.1">
    <property type="nucleotide sequence ID" value="NZ_BAAAMH010000010.1"/>
</dbReference>
<dbReference type="Gene3D" id="3.40.50.1820">
    <property type="entry name" value="alpha/beta hydrolase"/>
    <property type="match status" value="1"/>
</dbReference>
<evidence type="ECO:0000313" key="3">
    <source>
        <dbReference type="EMBL" id="MBP2417755.1"/>
    </source>
</evidence>
<feature type="region of interest" description="Disordered" evidence="1">
    <location>
        <begin position="253"/>
        <end position="277"/>
    </location>
</feature>
<dbReference type="PANTHER" id="PTHR43798">
    <property type="entry name" value="MONOACYLGLYCEROL LIPASE"/>
    <property type="match status" value="1"/>
</dbReference>
<proteinExistence type="predicted"/>
<comment type="caution">
    <text evidence="3">The sequence shown here is derived from an EMBL/GenBank/DDBJ whole genome shotgun (WGS) entry which is preliminary data.</text>
</comment>
<sequence>MARSSATEVEVARVHHDGVWARTSTVGHDGTRAFLLVPGIGVSSNYFERLAFHLNEFGPVVALDLPGFGGVPHPRGGRRMTIGDYAELVDRVIEERGLDDPVVIGHSMGTQVVAALAARRRLSDVVLISPVVNRHERTVPRAGLRFLQSSLHEPPRVAAMALYAYLLCGVRWFSRVLPSMMRFPIEDVLPGVSARALVIAGQRDALCPPAWVAEVVDLLPDATSRRIPDAAHSVMHANAEEVARLCVAHARRTPPEEVRAPEPAGRVDHPEPSAGDTVRAAAGGLTELRGILADDDALVARGKTMAAEAGEDAARRAAED</sequence>
<dbReference type="InterPro" id="IPR050266">
    <property type="entry name" value="AB_hydrolase_sf"/>
</dbReference>
<reference evidence="3 4" key="1">
    <citation type="submission" date="2021-03" db="EMBL/GenBank/DDBJ databases">
        <title>Sequencing the genomes of 1000 actinobacteria strains.</title>
        <authorList>
            <person name="Klenk H.-P."/>
        </authorList>
    </citation>
    <scope>NUCLEOTIDE SEQUENCE [LARGE SCALE GENOMIC DNA]</scope>
    <source>
        <strain evidence="3 4">DSM 12936</strain>
    </source>
</reference>
<dbReference type="SUPFAM" id="SSF53474">
    <property type="entry name" value="alpha/beta-Hydrolases"/>
    <property type="match status" value="1"/>
</dbReference>
<organism evidence="3 4">
    <name type="scientific">Microlunatus capsulatus</name>
    <dbReference type="NCBI Taxonomy" id="99117"/>
    <lineage>
        <taxon>Bacteria</taxon>
        <taxon>Bacillati</taxon>
        <taxon>Actinomycetota</taxon>
        <taxon>Actinomycetes</taxon>
        <taxon>Propionibacteriales</taxon>
        <taxon>Propionibacteriaceae</taxon>
        <taxon>Microlunatus</taxon>
    </lineage>
</organism>
<feature type="compositionally biased region" description="Basic and acidic residues" evidence="1">
    <location>
        <begin position="253"/>
        <end position="271"/>
    </location>
</feature>
<dbReference type="Proteomes" id="UP000758168">
    <property type="component" value="Unassembled WGS sequence"/>
</dbReference>
<dbReference type="EMBL" id="JAGIOB010000001">
    <property type="protein sequence ID" value="MBP2417755.1"/>
    <property type="molecule type" value="Genomic_DNA"/>
</dbReference>
<evidence type="ECO:0000259" key="2">
    <source>
        <dbReference type="Pfam" id="PF12697"/>
    </source>
</evidence>
<dbReference type="PANTHER" id="PTHR43798:SF33">
    <property type="entry name" value="HYDROLASE, PUTATIVE (AFU_ORTHOLOGUE AFUA_2G14860)-RELATED"/>
    <property type="match status" value="1"/>
</dbReference>
<keyword evidence="4" id="KW-1185">Reference proteome</keyword>
<protein>
    <submittedName>
        <fullName evidence="3">Pimeloyl-ACP methyl ester carboxylesterase</fullName>
    </submittedName>
</protein>
<feature type="domain" description="AB hydrolase-1" evidence="2">
    <location>
        <begin position="34"/>
        <end position="244"/>
    </location>
</feature>
<accession>A0ABS4ZAK8</accession>
<evidence type="ECO:0000256" key="1">
    <source>
        <dbReference type="SAM" id="MobiDB-lite"/>
    </source>
</evidence>
<gene>
    <name evidence="3" type="ORF">JOF54_002677</name>
</gene>